<evidence type="ECO:0000313" key="2">
    <source>
        <dbReference type="Proteomes" id="UP000063308"/>
    </source>
</evidence>
<name>A0A0E3VXX8_9BRAD</name>
<dbReference type="SUPFAM" id="SSF54427">
    <property type="entry name" value="NTF2-like"/>
    <property type="match status" value="1"/>
</dbReference>
<dbReference type="EMBL" id="AP014687">
    <property type="protein sequence ID" value="BAR63435.1"/>
    <property type="molecule type" value="Genomic_DNA"/>
</dbReference>
<dbReference type="InterPro" id="IPR009959">
    <property type="entry name" value="Cyclase_SnoaL-like"/>
</dbReference>
<sequence length="125" mass="14577">MDLKHIYRDYIDCLNEQAWLRLGTFVADDVIHNDNPLGLSGYREMLKRDYAAIPDLRFNVEMMISEYPYLGSRLRFDCSPTGVFLGLPVNGRRVSFHENVFYQFDNNKIVRVRSIIDKAALEAQL</sequence>
<dbReference type="InterPro" id="IPR032710">
    <property type="entry name" value="NTF2-like_dom_sf"/>
</dbReference>
<geneLocation type="plasmid" evidence="2">
    <name>pNK6c DNA</name>
</geneLocation>
<accession>A0A0E3VXX8</accession>
<protein>
    <submittedName>
        <fullName evidence="1">Ester cyclase</fullName>
    </submittedName>
</protein>
<dbReference type="Gene3D" id="3.10.450.50">
    <property type="match status" value="1"/>
</dbReference>
<dbReference type="GO" id="GO:0030638">
    <property type="term" value="P:polyketide metabolic process"/>
    <property type="evidence" value="ECO:0007669"/>
    <property type="project" value="InterPro"/>
</dbReference>
<organism evidence="1 2">
    <name type="scientific">Bradyrhizobium diazoefficiens</name>
    <dbReference type="NCBI Taxonomy" id="1355477"/>
    <lineage>
        <taxon>Bacteria</taxon>
        <taxon>Pseudomonadati</taxon>
        <taxon>Pseudomonadota</taxon>
        <taxon>Alphaproteobacteria</taxon>
        <taxon>Hyphomicrobiales</taxon>
        <taxon>Nitrobacteraceae</taxon>
        <taxon>Bradyrhizobium</taxon>
    </lineage>
</organism>
<dbReference type="RefSeq" id="WP_038975285.1">
    <property type="nucleotide sequence ID" value="NZ_JAFCKD010000366.1"/>
</dbReference>
<evidence type="ECO:0000313" key="1">
    <source>
        <dbReference type="EMBL" id="BAR63435.1"/>
    </source>
</evidence>
<keyword evidence="1" id="KW-0614">Plasmid</keyword>
<dbReference type="Proteomes" id="UP000063308">
    <property type="component" value="Plasmid pNK6c"/>
</dbReference>
<proteinExistence type="predicted"/>
<gene>
    <name evidence="1" type="ORF">NK6_c_28</name>
</gene>
<dbReference type="Pfam" id="PF07366">
    <property type="entry name" value="SnoaL"/>
    <property type="match status" value="1"/>
</dbReference>
<dbReference type="AlphaFoldDB" id="A0A0E3VXX8"/>
<reference evidence="1 2" key="1">
    <citation type="submission" date="2014-11" db="EMBL/GenBank/DDBJ databases">
        <title>Symbiosis island explosion on the genome of extra-slow-growing strains of soybean bradyrhizobia with massive insertion sequences.</title>
        <authorList>
            <person name="Iida T."/>
            <person name="Minamisawa K."/>
        </authorList>
    </citation>
    <scope>NUCLEOTIDE SEQUENCE [LARGE SCALE GENOMIC DNA]</scope>
    <source>
        <strain evidence="1 2">NK6</strain>
        <plasmid evidence="2">pNK6c DNA</plasmid>
    </source>
</reference>